<evidence type="ECO:0000313" key="2">
    <source>
        <dbReference type="EMBL" id="GBP44729.1"/>
    </source>
</evidence>
<comment type="caution">
    <text evidence="2">The sequence shown here is derived from an EMBL/GenBank/DDBJ whole genome shotgun (WGS) entry which is preliminary data.</text>
</comment>
<name>A0A4C1W2M1_EUMVA</name>
<sequence length="85" mass="9747">MKADEGRARRTPSAADERRPRVTRSSGNLVVPTEPSKFELKTKELQFKFSKLNVHNTQRTHIRVVDVFGRRPEAKAALSYREAQP</sequence>
<dbReference type="EMBL" id="BGZK01000457">
    <property type="protein sequence ID" value="GBP44729.1"/>
    <property type="molecule type" value="Genomic_DNA"/>
</dbReference>
<dbReference type="AlphaFoldDB" id="A0A4C1W2M1"/>
<dbReference type="Proteomes" id="UP000299102">
    <property type="component" value="Unassembled WGS sequence"/>
</dbReference>
<feature type="region of interest" description="Disordered" evidence="1">
    <location>
        <begin position="1"/>
        <end position="30"/>
    </location>
</feature>
<evidence type="ECO:0000256" key="1">
    <source>
        <dbReference type="SAM" id="MobiDB-lite"/>
    </source>
</evidence>
<proteinExistence type="predicted"/>
<accession>A0A4C1W2M1</accession>
<gene>
    <name evidence="2" type="ORF">EVAR_81497_1</name>
</gene>
<protein>
    <submittedName>
        <fullName evidence="2">Uncharacterized protein</fullName>
    </submittedName>
</protein>
<keyword evidence="3" id="KW-1185">Reference proteome</keyword>
<evidence type="ECO:0000313" key="3">
    <source>
        <dbReference type="Proteomes" id="UP000299102"/>
    </source>
</evidence>
<organism evidence="2 3">
    <name type="scientific">Eumeta variegata</name>
    <name type="common">Bagworm moth</name>
    <name type="synonym">Eumeta japonica</name>
    <dbReference type="NCBI Taxonomy" id="151549"/>
    <lineage>
        <taxon>Eukaryota</taxon>
        <taxon>Metazoa</taxon>
        <taxon>Ecdysozoa</taxon>
        <taxon>Arthropoda</taxon>
        <taxon>Hexapoda</taxon>
        <taxon>Insecta</taxon>
        <taxon>Pterygota</taxon>
        <taxon>Neoptera</taxon>
        <taxon>Endopterygota</taxon>
        <taxon>Lepidoptera</taxon>
        <taxon>Glossata</taxon>
        <taxon>Ditrysia</taxon>
        <taxon>Tineoidea</taxon>
        <taxon>Psychidae</taxon>
        <taxon>Oiketicinae</taxon>
        <taxon>Eumeta</taxon>
    </lineage>
</organism>
<reference evidence="2 3" key="1">
    <citation type="journal article" date="2019" name="Commun. Biol.">
        <title>The bagworm genome reveals a unique fibroin gene that provides high tensile strength.</title>
        <authorList>
            <person name="Kono N."/>
            <person name="Nakamura H."/>
            <person name="Ohtoshi R."/>
            <person name="Tomita M."/>
            <person name="Numata K."/>
            <person name="Arakawa K."/>
        </authorList>
    </citation>
    <scope>NUCLEOTIDE SEQUENCE [LARGE SCALE GENOMIC DNA]</scope>
</reference>